<keyword evidence="2" id="KW-0479">Metal-binding</keyword>
<dbReference type="GO" id="GO:0048699">
    <property type="term" value="P:generation of neurons"/>
    <property type="evidence" value="ECO:0007669"/>
    <property type="project" value="UniProtKB-ARBA"/>
</dbReference>
<dbReference type="InterPro" id="IPR051565">
    <property type="entry name" value="Sal_C2H2-zinc-finger"/>
</dbReference>
<evidence type="ECO:0000313" key="13">
    <source>
        <dbReference type="Proteomes" id="UP000887575"/>
    </source>
</evidence>
<feature type="domain" description="C2H2-type" evidence="12">
    <location>
        <begin position="677"/>
        <end position="704"/>
    </location>
</feature>
<evidence type="ECO:0000256" key="5">
    <source>
        <dbReference type="ARBA" id="ARBA00022833"/>
    </source>
</evidence>
<keyword evidence="5" id="KW-0862">Zinc</keyword>
<feature type="region of interest" description="Disordered" evidence="11">
    <location>
        <begin position="389"/>
        <end position="411"/>
    </location>
</feature>
<evidence type="ECO:0000256" key="1">
    <source>
        <dbReference type="ARBA" id="ARBA00004123"/>
    </source>
</evidence>
<dbReference type="GO" id="GO:0009791">
    <property type="term" value="P:post-embryonic development"/>
    <property type="evidence" value="ECO:0007669"/>
    <property type="project" value="UniProtKB-ARBA"/>
</dbReference>
<dbReference type="GO" id="GO:0008270">
    <property type="term" value="F:zinc ion binding"/>
    <property type="evidence" value="ECO:0007669"/>
    <property type="project" value="UniProtKB-KW"/>
</dbReference>
<feature type="region of interest" description="Disordered" evidence="11">
    <location>
        <begin position="431"/>
        <end position="460"/>
    </location>
</feature>
<feature type="compositionally biased region" description="Basic and acidic residues" evidence="11">
    <location>
        <begin position="582"/>
        <end position="592"/>
    </location>
</feature>
<protein>
    <recommendedName>
        <fullName evidence="12">C2H2-type domain-containing protein</fullName>
    </recommendedName>
</protein>
<dbReference type="Pfam" id="PF12874">
    <property type="entry name" value="zf-met"/>
    <property type="match status" value="1"/>
</dbReference>
<dbReference type="FunFam" id="3.30.160.60:FF:000025">
    <property type="entry name" value="Spalt-like transcription factor 1"/>
    <property type="match status" value="1"/>
</dbReference>
<evidence type="ECO:0000256" key="2">
    <source>
        <dbReference type="ARBA" id="ARBA00022723"/>
    </source>
</evidence>
<comment type="subcellular location">
    <subcellularLocation>
        <location evidence="1">Nucleus</location>
    </subcellularLocation>
</comment>
<keyword evidence="13" id="KW-1185">Reference proteome</keyword>
<comment type="similarity">
    <text evidence="9">Belongs to the sal C2H2-type zinc-finger protein family.</text>
</comment>
<dbReference type="FunFam" id="3.30.160.60:FF:000130">
    <property type="entry name" value="Spalt-like transcription factor 4"/>
    <property type="match status" value="1"/>
</dbReference>
<dbReference type="SMART" id="SM00355">
    <property type="entry name" value="ZnF_C2H2"/>
    <property type="match status" value="7"/>
</dbReference>
<feature type="domain" description="C2H2-type" evidence="12">
    <location>
        <begin position="89"/>
        <end position="119"/>
    </location>
</feature>
<evidence type="ECO:0000256" key="11">
    <source>
        <dbReference type="SAM" id="MobiDB-lite"/>
    </source>
</evidence>
<evidence type="ECO:0000313" key="14">
    <source>
        <dbReference type="WBParaSite" id="MBELARI_LOCUS21302"/>
    </source>
</evidence>
<dbReference type="PROSITE" id="PS50157">
    <property type="entry name" value="ZINC_FINGER_C2H2_2"/>
    <property type="match status" value="6"/>
</dbReference>
<dbReference type="InterPro" id="IPR036236">
    <property type="entry name" value="Znf_C2H2_sf"/>
</dbReference>
<feature type="region of interest" description="Disordered" evidence="11">
    <location>
        <begin position="473"/>
        <end position="517"/>
    </location>
</feature>
<evidence type="ECO:0000256" key="10">
    <source>
        <dbReference type="PROSITE-ProRule" id="PRU00042"/>
    </source>
</evidence>
<evidence type="ECO:0000256" key="4">
    <source>
        <dbReference type="ARBA" id="ARBA00022771"/>
    </source>
</evidence>
<dbReference type="GO" id="GO:0048513">
    <property type="term" value="P:animal organ development"/>
    <property type="evidence" value="ECO:0007669"/>
    <property type="project" value="UniProtKB-ARBA"/>
</dbReference>
<dbReference type="Proteomes" id="UP000887575">
    <property type="component" value="Unassembled WGS sequence"/>
</dbReference>
<keyword evidence="8" id="KW-0539">Nucleus</keyword>
<feature type="region of interest" description="Disordered" evidence="11">
    <location>
        <begin position="1"/>
        <end position="24"/>
    </location>
</feature>
<feature type="compositionally biased region" description="Basic and acidic residues" evidence="11">
    <location>
        <begin position="602"/>
        <end position="619"/>
    </location>
</feature>
<feature type="compositionally biased region" description="Polar residues" evidence="11">
    <location>
        <begin position="71"/>
        <end position="83"/>
    </location>
</feature>
<feature type="domain" description="C2H2-type" evidence="12">
    <location>
        <begin position="649"/>
        <end position="676"/>
    </location>
</feature>
<feature type="region of interest" description="Disordered" evidence="11">
    <location>
        <begin position="554"/>
        <end position="622"/>
    </location>
</feature>
<reference evidence="14" key="1">
    <citation type="submission" date="2024-02" db="UniProtKB">
        <authorList>
            <consortium name="WormBaseParasite"/>
        </authorList>
    </citation>
    <scope>IDENTIFICATION</scope>
</reference>
<dbReference type="GO" id="GO:0000978">
    <property type="term" value="F:RNA polymerase II cis-regulatory region sequence-specific DNA binding"/>
    <property type="evidence" value="ECO:0007669"/>
    <property type="project" value="TreeGrafter"/>
</dbReference>
<dbReference type="WBParaSite" id="MBELARI_LOCUS21302">
    <property type="protein sequence ID" value="MBELARI_LOCUS21302"/>
    <property type="gene ID" value="MBELARI_LOCUS21302"/>
</dbReference>
<dbReference type="SUPFAM" id="SSF57667">
    <property type="entry name" value="beta-beta-alpha zinc fingers"/>
    <property type="match status" value="3"/>
</dbReference>
<dbReference type="GO" id="GO:0000981">
    <property type="term" value="F:DNA-binding transcription factor activity, RNA polymerase II-specific"/>
    <property type="evidence" value="ECO:0007669"/>
    <property type="project" value="TreeGrafter"/>
</dbReference>
<feature type="compositionally biased region" description="Low complexity" evidence="11">
    <location>
        <begin position="557"/>
        <end position="569"/>
    </location>
</feature>
<accession>A0AAF3J7M1</accession>
<dbReference type="GO" id="GO:0005634">
    <property type="term" value="C:nucleus"/>
    <property type="evidence" value="ECO:0007669"/>
    <property type="project" value="UniProtKB-SubCell"/>
</dbReference>
<organism evidence="13 14">
    <name type="scientific">Mesorhabditis belari</name>
    <dbReference type="NCBI Taxonomy" id="2138241"/>
    <lineage>
        <taxon>Eukaryota</taxon>
        <taxon>Metazoa</taxon>
        <taxon>Ecdysozoa</taxon>
        <taxon>Nematoda</taxon>
        <taxon>Chromadorea</taxon>
        <taxon>Rhabditida</taxon>
        <taxon>Rhabditina</taxon>
        <taxon>Rhabditomorpha</taxon>
        <taxon>Rhabditoidea</taxon>
        <taxon>Rhabditidae</taxon>
        <taxon>Mesorhabditinae</taxon>
        <taxon>Mesorhabditis</taxon>
    </lineage>
</organism>
<evidence type="ECO:0000259" key="12">
    <source>
        <dbReference type="PROSITE" id="PS50157"/>
    </source>
</evidence>
<feature type="domain" description="C2H2-type" evidence="12">
    <location>
        <begin position="322"/>
        <end position="349"/>
    </location>
</feature>
<dbReference type="GO" id="GO:0061061">
    <property type="term" value="P:muscle structure development"/>
    <property type="evidence" value="ECO:0007669"/>
    <property type="project" value="UniProtKB-ARBA"/>
</dbReference>
<feature type="compositionally biased region" description="Polar residues" evidence="11">
    <location>
        <begin position="436"/>
        <end position="460"/>
    </location>
</feature>
<proteinExistence type="inferred from homology"/>
<sequence>MDLSRKKARLEEENERYDSPIGDQKGIFEDKSNLLLQQLGIAPQQILTLYQQLARGSSVTSQDSDGVAQLDDSSPLTSNSATPRQLESFQCPFETCEEIYPSKGSLMWHVDLTHQQEKLMECGECGDRADSQEMRKHRCFFPQRSASTSNIERRDDDEDERRSVPPLISCNFSLVKPCSSTERVPNLWETLFQRNPLAFPDGIHPIDLSSPAHPAIFPGFSGFPPSPFPHGLPGLPPNPFLMRAGFPPGGDLFSGGALANEDDWESLMEVSNTDEAEKIRALVGDKPQPTTDPNQCILCRRVLSCKSALQMHYRTHTGERPFKCKICQRAFTTKGNLKTHMGVHRAKHTFRGVGMGPPMLSPAQQCPICQKRFLSGQQLQAHIAEHTQQLRNPSISGEKSSAPYPRSQQINSLPPGFPLFPLPFPFVPPSLLTSPIQQRDSTPSTPNFSAQSPAPISTSTPFNLAAMLGLSENGKTAPPLATPTIPATPSNPSNPLNPSNLSNLSNPSNPPQIESPSILSTQAIGNPILSALSQSFGIKFDPEANKPIDLKMEVKNGDSVSPGGSSSHGSTHDQTDSSSVGRDSESEEKKPPMETGETTPTKSHEIFEIPKLNGERRSSENPLEAMQKMWAEANTEPAPPRQMPVLSKHQCGVCFKHFSSSSALQIHMRTHTGDKPFKCEVCGRAFTTRGNLKVHMGTHMWQQSPSRRGRRIFDCPPIESARPSASMPQLPPLPLGLPFPLPFPLTPTTPTGSQMDAMMMLMRTVCSVCQRVCSSASELEQHLKGHLSALAPPTQQEANTAAAK</sequence>
<keyword evidence="4 10" id="KW-0863">Zinc-finger</keyword>
<name>A0AAF3J7M1_9BILA</name>
<dbReference type="AlphaFoldDB" id="A0AAF3J7M1"/>
<evidence type="ECO:0000256" key="6">
    <source>
        <dbReference type="ARBA" id="ARBA00023015"/>
    </source>
</evidence>
<dbReference type="PANTHER" id="PTHR23233">
    <property type="entry name" value="SAL-LIKE PROTEIN"/>
    <property type="match status" value="1"/>
</dbReference>
<evidence type="ECO:0000256" key="9">
    <source>
        <dbReference type="ARBA" id="ARBA00038474"/>
    </source>
</evidence>
<keyword evidence="3" id="KW-0677">Repeat</keyword>
<dbReference type="PROSITE" id="PS00028">
    <property type="entry name" value="ZINC_FINGER_C2H2_1"/>
    <property type="match status" value="7"/>
</dbReference>
<feature type="compositionally biased region" description="Polar residues" evidence="11">
    <location>
        <begin position="389"/>
        <end position="399"/>
    </location>
</feature>
<evidence type="ECO:0000256" key="3">
    <source>
        <dbReference type="ARBA" id="ARBA00022737"/>
    </source>
</evidence>
<keyword evidence="7" id="KW-0804">Transcription</keyword>
<dbReference type="GO" id="GO:0001708">
    <property type="term" value="P:cell fate specification"/>
    <property type="evidence" value="ECO:0007669"/>
    <property type="project" value="UniProtKB-ARBA"/>
</dbReference>
<dbReference type="InterPro" id="IPR013087">
    <property type="entry name" value="Znf_C2H2_type"/>
</dbReference>
<dbReference type="FunFam" id="3.30.160.60:FF:002381">
    <property type="entry name" value="Putative spalt protein"/>
    <property type="match status" value="1"/>
</dbReference>
<evidence type="ECO:0000256" key="7">
    <source>
        <dbReference type="ARBA" id="ARBA00023163"/>
    </source>
</evidence>
<dbReference type="Pfam" id="PF00096">
    <property type="entry name" value="zf-C2H2"/>
    <property type="match status" value="3"/>
</dbReference>
<feature type="compositionally biased region" description="Low complexity" evidence="11">
    <location>
        <begin position="476"/>
        <end position="507"/>
    </location>
</feature>
<dbReference type="FunFam" id="3.30.160.60:FF:000446">
    <property type="entry name" value="Zinc finger protein"/>
    <property type="match status" value="1"/>
</dbReference>
<evidence type="ECO:0000256" key="8">
    <source>
        <dbReference type="ARBA" id="ARBA00023242"/>
    </source>
</evidence>
<feature type="domain" description="C2H2-type" evidence="12">
    <location>
        <begin position="294"/>
        <end position="321"/>
    </location>
</feature>
<dbReference type="Gene3D" id="3.30.160.60">
    <property type="entry name" value="Classic Zinc Finger"/>
    <property type="match status" value="4"/>
</dbReference>
<dbReference type="GO" id="GO:0048646">
    <property type="term" value="P:anatomical structure formation involved in morphogenesis"/>
    <property type="evidence" value="ECO:0007669"/>
    <property type="project" value="UniProtKB-ARBA"/>
</dbReference>
<feature type="region of interest" description="Disordered" evidence="11">
    <location>
        <begin position="60"/>
        <end position="83"/>
    </location>
</feature>
<feature type="domain" description="C2H2-type" evidence="12">
    <location>
        <begin position="364"/>
        <end position="391"/>
    </location>
</feature>
<dbReference type="PANTHER" id="PTHR23233:SF84">
    <property type="entry name" value="FI23031P1"/>
    <property type="match status" value="1"/>
</dbReference>
<dbReference type="Pfam" id="PF13894">
    <property type="entry name" value="zf-C2H2_4"/>
    <property type="match status" value="1"/>
</dbReference>
<keyword evidence="6" id="KW-0805">Transcription regulation</keyword>
<dbReference type="GO" id="GO:0000122">
    <property type="term" value="P:negative regulation of transcription by RNA polymerase II"/>
    <property type="evidence" value="ECO:0007669"/>
    <property type="project" value="UniProtKB-ARBA"/>
</dbReference>